<feature type="compositionally biased region" description="Low complexity" evidence="1">
    <location>
        <begin position="372"/>
        <end position="399"/>
    </location>
</feature>
<name>A0A809QV13_9NOCA</name>
<evidence type="ECO:0000256" key="1">
    <source>
        <dbReference type="SAM" id="MobiDB-lite"/>
    </source>
</evidence>
<dbReference type="InterPro" id="IPR055583">
    <property type="entry name" value="DUF7159"/>
</dbReference>
<keyword evidence="2" id="KW-0472">Membrane</keyword>
<evidence type="ECO:0000256" key="2">
    <source>
        <dbReference type="SAM" id="Phobius"/>
    </source>
</evidence>
<reference evidence="4" key="1">
    <citation type="submission" date="2015-05" db="EMBL/GenBank/DDBJ databases">
        <title>Brasilinolide analog discovered by genome and metabolome analysis of Nocardia terpenica.</title>
        <authorList>
            <person name="Komaki H."/>
            <person name="Ichikawa N."/>
            <person name="Nakajiima D."/>
            <person name="Okazaki K."/>
            <person name="Gonoi T."/>
        </authorList>
    </citation>
    <scope>NUCLEOTIDE SEQUENCE</scope>
    <source>
        <strain evidence="4">NBRC 100888</strain>
    </source>
</reference>
<dbReference type="Pfam" id="PF23717">
    <property type="entry name" value="DUF7159"/>
    <property type="match status" value="1"/>
</dbReference>
<evidence type="ECO:0000313" key="4">
    <source>
        <dbReference type="EMBL" id="BBE00908.1"/>
    </source>
</evidence>
<sequence length="449" mass="45928">MAEGVIVVARSVVTLGVSTERGTVHAVALTDEGKLPDRVLVQRSLRIGGDGRSDLARAVEAVLELLSDEIGPDREIGGAAVVYRDPAERRTIVTGLADGPWRAASMVSAKTAHLALARAMTWADEFDHLVVCEVAPGYQTFTLVAPERDRVLASHTTTSATVSKETIRPAATAAWDQFDAAGVRPDAAVLIGSAASLPAVATVLSSGFGAPLVPCQIATVATAAGAALVVEVAEETEAVPEQSGRTRRTAALFAAASVLAGGLVGGGFYVTANHSRSVTASRHADTRVAADIQRVPAAVPLPQPEFGPAPEASPPPGDAIADTDSSAAPDVVTVDPATVNWGSSGEGQRLGVRGSDTAPSDSEAAKAPDKPQPQTDSAASAPAQAAPGSGAPAPATSAPMNPATAPNGALLFPGESAPPQFGTADFDHWWDNHWHLVMQWVSGMTTPRT</sequence>
<feature type="domain" description="DUF7159" evidence="3">
    <location>
        <begin position="14"/>
        <end position="229"/>
    </location>
</feature>
<proteinExistence type="predicted"/>
<keyword evidence="2" id="KW-1133">Transmembrane helix</keyword>
<evidence type="ECO:0000259" key="3">
    <source>
        <dbReference type="Pfam" id="PF23717"/>
    </source>
</evidence>
<keyword evidence="2" id="KW-0812">Transmembrane</keyword>
<accession>A0A809QV13</accession>
<protein>
    <recommendedName>
        <fullName evidence="3">DUF7159 domain-containing protein</fullName>
    </recommendedName>
</protein>
<feature type="region of interest" description="Disordered" evidence="1">
    <location>
        <begin position="300"/>
        <end position="416"/>
    </location>
</feature>
<dbReference type="AlphaFoldDB" id="A0A809QV13"/>
<organism evidence="4">
    <name type="scientific">Nocardia terpenica</name>
    <dbReference type="NCBI Taxonomy" id="455432"/>
    <lineage>
        <taxon>Bacteria</taxon>
        <taxon>Bacillati</taxon>
        <taxon>Actinomycetota</taxon>
        <taxon>Actinomycetes</taxon>
        <taxon>Mycobacteriales</taxon>
        <taxon>Nocardiaceae</taxon>
        <taxon>Nocardia</taxon>
    </lineage>
</organism>
<dbReference type="EMBL" id="LC055787">
    <property type="protein sequence ID" value="BBE00908.1"/>
    <property type="molecule type" value="Genomic_DNA"/>
</dbReference>
<feature type="transmembrane region" description="Helical" evidence="2">
    <location>
        <begin position="250"/>
        <end position="272"/>
    </location>
</feature>
<feature type="compositionally biased region" description="Pro residues" evidence="1">
    <location>
        <begin position="300"/>
        <end position="317"/>
    </location>
</feature>